<dbReference type="InterPro" id="IPR001849">
    <property type="entry name" value="PH_domain"/>
</dbReference>
<feature type="non-terminal residue" evidence="3">
    <location>
        <position position="267"/>
    </location>
</feature>
<dbReference type="InterPro" id="IPR011993">
    <property type="entry name" value="PH-like_dom_sf"/>
</dbReference>
<accession>A0ABQ6MJD0</accession>
<keyword evidence="4" id="KW-1185">Reference proteome</keyword>
<dbReference type="Proteomes" id="UP001165060">
    <property type="component" value="Unassembled WGS sequence"/>
</dbReference>
<feature type="region of interest" description="Disordered" evidence="1">
    <location>
        <begin position="208"/>
        <end position="241"/>
    </location>
</feature>
<evidence type="ECO:0000313" key="3">
    <source>
        <dbReference type="EMBL" id="GMI26960.1"/>
    </source>
</evidence>
<dbReference type="SUPFAM" id="SSF50729">
    <property type="entry name" value="PH domain-like"/>
    <property type="match status" value="1"/>
</dbReference>
<feature type="compositionally biased region" description="Low complexity" evidence="1">
    <location>
        <begin position="218"/>
        <end position="229"/>
    </location>
</feature>
<organism evidence="3 4">
    <name type="scientific">Tetraparma gracilis</name>
    <dbReference type="NCBI Taxonomy" id="2962635"/>
    <lineage>
        <taxon>Eukaryota</taxon>
        <taxon>Sar</taxon>
        <taxon>Stramenopiles</taxon>
        <taxon>Ochrophyta</taxon>
        <taxon>Bolidophyceae</taxon>
        <taxon>Parmales</taxon>
        <taxon>Triparmaceae</taxon>
        <taxon>Tetraparma</taxon>
    </lineage>
</organism>
<evidence type="ECO:0000259" key="2">
    <source>
        <dbReference type="PROSITE" id="PS50003"/>
    </source>
</evidence>
<dbReference type="PROSITE" id="PS50003">
    <property type="entry name" value="PH_DOMAIN"/>
    <property type="match status" value="1"/>
</dbReference>
<sequence>MIQPLPQTPSLTTPLLDAFSPSDLLSSFQSDAFKFEGYLFKKGAPGATPLSSLLSSRYKKRWLRLDVVRGNKQQKLFGASATLLYFECHNSVKTKGQIDINTISSVDTKSNDGPTDFPLNITTSVRTYSLCCASSTEQTLWRSALEKLLNTLSMEAVLEVVHRAPPLPPLSISPATLTSLSMAEDLHKIRVKANQLALTALPANLFTSESDSSESDSSEFSSFGATSSTPDRGPVPLLQPTALGGAQVMTVDGLLADAKKAEPLFAK</sequence>
<dbReference type="Gene3D" id="2.30.29.30">
    <property type="entry name" value="Pleckstrin-homology domain (PH domain)/Phosphotyrosine-binding domain (PTB)"/>
    <property type="match status" value="1"/>
</dbReference>
<name>A0ABQ6MJD0_9STRA</name>
<comment type="caution">
    <text evidence="3">The sequence shown here is derived from an EMBL/GenBank/DDBJ whole genome shotgun (WGS) entry which is preliminary data.</text>
</comment>
<proteinExistence type="predicted"/>
<protein>
    <recommendedName>
        <fullName evidence="2">PH domain-containing protein</fullName>
    </recommendedName>
</protein>
<dbReference type="EMBL" id="BRYB01001490">
    <property type="protein sequence ID" value="GMI26960.1"/>
    <property type="molecule type" value="Genomic_DNA"/>
</dbReference>
<gene>
    <name evidence="3" type="ORF">TeGR_g12883</name>
</gene>
<dbReference type="SMART" id="SM00233">
    <property type="entry name" value="PH"/>
    <property type="match status" value="1"/>
</dbReference>
<dbReference type="Pfam" id="PF00169">
    <property type="entry name" value="PH"/>
    <property type="match status" value="1"/>
</dbReference>
<reference evidence="3 4" key="1">
    <citation type="journal article" date="2023" name="Commun. Biol.">
        <title>Genome analysis of Parmales, the sister group of diatoms, reveals the evolutionary specialization of diatoms from phago-mixotrophs to photoautotrophs.</title>
        <authorList>
            <person name="Ban H."/>
            <person name="Sato S."/>
            <person name="Yoshikawa S."/>
            <person name="Yamada K."/>
            <person name="Nakamura Y."/>
            <person name="Ichinomiya M."/>
            <person name="Sato N."/>
            <person name="Blanc-Mathieu R."/>
            <person name="Endo H."/>
            <person name="Kuwata A."/>
            <person name="Ogata H."/>
        </authorList>
    </citation>
    <scope>NUCLEOTIDE SEQUENCE [LARGE SCALE GENOMIC DNA]</scope>
</reference>
<evidence type="ECO:0000313" key="4">
    <source>
        <dbReference type="Proteomes" id="UP001165060"/>
    </source>
</evidence>
<evidence type="ECO:0000256" key="1">
    <source>
        <dbReference type="SAM" id="MobiDB-lite"/>
    </source>
</evidence>
<feature type="domain" description="PH" evidence="2">
    <location>
        <begin position="32"/>
        <end position="150"/>
    </location>
</feature>